<dbReference type="PANTHER" id="PTHR19446">
    <property type="entry name" value="REVERSE TRANSCRIPTASES"/>
    <property type="match status" value="1"/>
</dbReference>
<sequence>MSSYEKCPFISFAHFYMGWMAILPEVIYKFNAIPIKLPLTFFTELEKNYFKFHMELEKTPYSQDNPKQKNKVGGIMLPYFKLYYKDIVTKTAWYWYQNRHIDQWSRTGTSEITPNICNHLIFNKPVKNKQWGKSLLFSKWCWENWLVICRKLKLDPFLTPYTKINSRWIKDLNGFRFV</sequence>
<dbReference type="AlphaFoldDB" id="A0A5F8ALB3"/>
<evidence type="ECO:0000313" key="2">
    <source>
        <dbReference type="Proteomes" id="UP000006718"/>
    </source>
</evidence>
<dbReference type="Bgee" id="ENSMMUG00000063287">
    <property type="expression patterns" value="Expressed in liver and 3 other cell types or tissues"/>
</dbReference>
<evidence type="ECO:0000313" key="1">
    <source>
        <dbReference type="Ensembl" id="ENSMMUP00000077742.1"/>
    </source>
</evidence>
<dbReference type="VEuPathDB" id="HostDB:ENSMMUG00000063287"/>
<dbReference type="Proteomes" id="UP000006718">
    <property type="component" value="Chromosome 11"/>
</dbReference>
<dbReference type="GeneTree" id="ENSGT01150000286916"/>
<accession>A0A5F8ALB3</accession>
<reference evidence="2" key="1">
    <citation type="journal article" date="2007" name="Science">
        <title>Evolutionary and biomedical insights from the rhesus macaque genome.</title>
        <authorList>
            <person name="Gibbs R.A."/>
            <person name="Rogers J."/>
            <person name="Katze M.G."/>
            <person name="Bumgarner R."/>
            <person name="Weinstock G.M."/>
            <person name="Mardis E.R."/>
            <person name="Remington K.A."/>
            <person name="Strausberg R.L."/>
            <person name="Venter J.C."/>
            <person name="Wilson R.K."/>
            <person name="Batzer M.A."/>
            <person name="Bustamante C.D."/>
            <person name="Eichler E.E."/>
            <person name="Hahn M.W."/>
            <person name="Hardison R.C."/>
            <person name="Makova K.D."/>
            <person name="Miller W."/>
            <person name="Milosavljevic A."/>
            <person name="Palermo R.E."/>
            <person name="Siepel A."/>
            <person name="Sikela J.M."/>
            <person name="Attaway T."/>
            <person name="Bell S."/>
            <person name="Bernard K.E."/>
            <person name="Buhay C.J."/>
            <person name="Chandrabose M.N."/>
            <person name="Dao M."/>
            <person name="Davis C."/>
            <person name="Delehaunty K.D."/>
            <person name="Ding Y."/>
            <person name="Dinh H.H."/>
            <person name="Dugan-Rocha S."/>
            <person name="Fulton L.A."/>
            <person name="Gabisi R.A."/>
            <person name="Garner T.T."/>
            <person name="Godfrey J."/>
            <person name="Hawes A.C."/>
            <person name="Hernandez J."/>
            <person name="Hines S."/>
            <person name="Holder M."/>
            <person name="Hume J."/>
            <person name="Jhangiani S.N."/>
            <person name="Joshi V."/>
            <person name="Khan Z.M."/>
            <person name="Kirkness E.F."/>
            <person name="Cree A."/>
            <person name="Fowler R.G."/>
            <person name="Lee S."/>
            <person name="Lewis L.R."/>
            <person name="Li Z."/>
            <person name="Liu Y.-S."/>
            <person name="Moore S.M."/>
            <person name="Muzny D."/>
            <person name="Nazareth L.V."/>
            <person name="Ngo D.N."/>
            <person name="Okwuonu G.O."/>
            <person name="Pai G."/>
            <person name="Parker D."/>
            <person name="Paul H.A."/>
            <person name="Pfannkoch C."/>
            <person name="Pohl C.S."/>
            <person name="Rogers Y.-H.C."/>
            <person name="Ruiz S.J."/>
            <person name="Sabo A."/>
            <person name="Santibanez J."/>
            <person name="Schneider B.W."/>
            <person name="Smith S.M."/>
            <person name="Sodergren E."/>
            <person name="Svatek A.F."/>
            <person name="Utterback T.R."/>
            <person name="Vattathil S."/>
            <person name="Warren W."/>
            <person name="White C.S."/>
            <person name="Chinwalla A.T."/>
            <person name="Feng Y."/>
            <person name="Halpern A.L."/>
            <person name="Hillier L.W."/>
            <person name="Huang X."/>
            <person name="Minx P."/>
            <person name="Nelson J.O."/>
            <person name="Pepin K.H."/>
            <person name="Qin X."/>
            <person name="Sutton G.G."/>
            <person name="Venter E."/>
            <person name="Walenz B.P."/>
            <person name="Wallis J.W."/>
            <person name="Worley K.C."/>
            <person name="Yang S.-P."/>
            <person name="Jones S.M."/>
            <person name="Marra M.A."/>
            <person name="Rocchi M."/>
            <person name="Schein J.E."/>
            <person name="Baertsch R."/>
            <person name="Clarke L."/>
            <person name="Csuros M."/>
            <person name="Glasscock J."/>
            <person name="Harris R.A."/>
            <person name="Havlak P."/>
            <person name="Jackson A.R."/>
            <person name="Jiang H."/>
            <person name="Liu Y."/>
            <person name="Messina D.N."/>
            <person name="Shen Y."/>
            <person name="Song H.X.-Z."/>
            <person name="Wylie T."/>
            <person name="Zhang L."/>
            <person name="Birney E."/>
            <person name="Han K."/>
            <person name="Konkel M.K."/>
            <person name="Lee J."/>
            <person name="Smit A.F.A."/>
            <person name="Ullmer B."/>
            <person name="Wang H."/>
            <person name="Xing J."/>
            <person name="Burhans R."/>
            <person name="Cheng Z."/>
            <person name="Karro J.E."/>
            <person name="Ma J."/>
            <person name="Raney B."/>
            <person name="She X."/>
            <person name="Cox M.J."/>
            <person name="Demuth J.P."/>
            <person name="Dumas L.J."/>
            <person name="Han S.-G."/>
            <person name="Hopkins J."/>
            <person name="Karimpour-Fard A."/>
            <person name="Kim Y.H."/>
            <person name="Pollack J.R."/>
            <person name="Vinar T."/>
            <person name="Addo-Quaye C."/>
            <person name="Degenhardt J."/>
            <person name="Denby A."/>
            <person name="Hubisz M.J."/>
            <person name="Indap A."/>
            <person name="Kosiol C."/>
            <person name="Lahn B.T."/>
            <person name="Lawson H.A."/>
            <person name="Marklein A."/>
            <person name="Nielsen R."/>
            <person name="Vallender E.J."/>
            <person name="Clark A.G."/>
            <person name="Ferguson B."/>
            <person name="Hernandez R.D."/>
            <person name="Hirani K."/>
            <person name="Kehrer-Sawatzki H."/>
            <person name="Kolb J."/>
            <person name="Patil S."/>
            <person name="Pu L.-L."/>
            <person name="Ren Y."/>
            <person name="Smith D.G."/>
            <person name="Wheeler D.A."/>
            <person name="Schenck I."/>
            <person name="Ball E.V."/>
            <person name="Chen R."/>
            <person name="Cooper D.N."/>
            <person name="Giardine B."/>
            <person name="Hsu F."/>
            <person name="Kent W.J."/>
            <person name="Lesk A."/>
            <person name="Nelson D.L."/>
            <person name="O'brien W.E."/>
            <person name="Pruefer K."/>
            <person name="Stenson P.D."/>
            <person name="Wallace J.C."/>
            <person name="Ke H."/>
            <person name="Liu X.-M."/>
            <person name="Wang P."/>
            <person name="Xiang A.P."/>
            <person name="Yang F."/>
            <person name="Barber G.P."/>
            <person name="Haussler D."/>
            <person name="Karolchik D."/>
            <person name="Kern A.D."/>
            <person name="Kuhn R.M."/>
            <person name="Smith K.E."/>
            <person name="Zwieg A.S."/>
        </authorList>
    </citation>
    <scope>NUCLEOTIDE SEQUENCE [LARGE SCALE GENOMIC DNA]</scope>
    <source>
        <strain evidence="2">17573</strain>
    </source>
</reference>
<reference evidence="1" key="4">
    <citation type="submission" date="2025-09" db="UniProtKB">
        <authorList>
            <consortium name="Ensembl"/>
        </authorList>
    </citation>
    <scope>IDENTIFICATION</scope>
    <source>
        <strain evidence="1">17573</strain>
    </source>
</reference>
<dbReference type="Ensembl" id="ENSMMUT00000087717.1">
    <property type="protein sequence ID" value="ENSMMUP00000077742.1"/>
    <property type="gene ID" value="ENSMMUG00000063287.1"/>
</dbReference>
<reference evidence="1" key="2">
    <citation type="submission" date="2019-01" db="EMBL/GenBank/DDBJ databases">
        <authorList>
            <person name="Graves T."/>
            <person name="Eichler E.E."/>
            <person name="Wilson R.K."/>
        </authorList>
    </citation>
    <scope>NUCLEOTIDE SEQUENCE [LARGE SCALE GENOMIC DNA]</scope>
    <source>
        <strain evidence="1">17573</strain>
    </source>
</reference>
<organism evidence="1 2">
    <name type="scientific">Macaca mulatta</name>
    <name type="common">Rhesus macaque</name>
    <dbReference type="NCBI Taxonomy" id="9544"/>
    <lineage>
        <taxon>Eukaryota</taxon>
        <taxon>Metazoa</taxon>
        <taxon>Chordata</taxon>
        <taxon>Craniata</taxon>
        <taxon>Vertebrata</taxon>
        <taxon>Euteleostomi</taxon>
        <taxon>Mammalia</taxon>
        <taxon>Eutheria</taxon>
        <taxon>Euarchontoglires</taxon>
        <taxon>Primates</taxon>
        <taxon>Haplorrhini</taxon>
        <taxon>Catarrhini</taxon>
        <taxon>Cercopithecidae</taxon>
        <taxon>Cercopithecinae</taxon>
        <taxon>Macaca</taxon>
    </lineage>
</organism>
<reference evidence="1" key="3">
    <citation type="submission" date="2025-08" db="UniProtKB">
        <authorList>
            <consortium name="Ensembl"/>
        </authorList>
    </citation>
    <scope>IDENTIFICATION</scope>
    <source>
        <strain evidence="1">17573</strain>
    </source>
</reference>
<proteinExistence type="predicted"/>
<protein>
    <submittedName>
        <fullName evidence="1">Uncharacterized protein</fullName>
    </submittedName>
</protein>
<dbReference type="InParanoid" id="A0A5F8ALB3"/>
<keyword evidence="2" id="KW-1185">Reference proteome</keyword>
<name>A0A5F8ALB3_MACMU</name>